<sequence>MISHLFYSLYLFKAGLLFGLIFFLVFSLSKDWSFFCLKS</sequence>
<keyword evidence="1" id="KW-0472">Membrane</keyword>
<dbReference type="EMBL" id="BAOU01000046">
    <property type="protein sequence ID" value="GAD05939.1"/>
    <property type="molecule type" value="Genomic_DNA"/>
</dbReference>
<dbReference type="Proteomes" id="UP000018031">
    <property type="component" value="Unassembled WGS sequence"/>
</dbReference>
<evidence type="ECO:0000313" key="2">
    <source>
        <dbReference type="EMBL" id="GAD05939.1"/>
    </source>
</evidence>
<organism evidence="2 3">
    <name type="scientific">Porphyromonas crevioricanis JCM 15906</name>
    <dbReference type="NCBI Taxonomy" id="1305617"/>
    <lineage>
        <taxon>Bacteria</taxon>
        <taxon>Pseudomonadati</taxon>
        <taxon>Bacteroidota</taxon>
        <taxon>Bacteroidia</taxon>
        <taxon>Bacteroidales</taxon>
        <taxon>Porphyromonadaceae</taxon>
        <taxon>Porphyromonas</taxon>
    </lineage>
</organism>
<reference evidence="3" key="1">
    <citation type="journal article" date="2013" name="Genome">
        <title>Draft Genome Sequences of Porphyromonas crevioricanis JCM 15906T and Porphyromonas cansulci JCM 13913T Isolated from a Canine Oral Cavity.</title>
        <authorList>
            <person name="Sakamoto M."/>
            <person name="Tanaka N."/>
            <person name="Shiwa Y."/>
            <person name="Yoshikawa H."/>
            <person name="Ohkuma M."/>
        </authorList>
    </citation>
    <scope>NUCLEOTIDE SEQUENCE [LARGE SCALE GENOMIC DNA]</scope>
    <source>
        <strain evidence="3">JCM 15906</strain>
    </source>
</reference>
<reference evidence="2 3" key="2">
    <citation type="journal article" date="2013" name="Genome Announc.">
        <title>Draft Genome Sequences of Porphyromonas crevioricanis JCM 15906T and Porphyromonas cansulci JCM 13913T Isolated from a Canine Oral Cavity.</title>
        <authorList>
            <person name="Sakamoto M."/>
            <person name="Tanaka N."/>
            <person name="Shiwa Y."/>
            <person name="Yoshikawa H."/>
            <person name="Ohkuma M."/>
        </authorList>
    </citation>
    <scope>NUCLEOTIDE SEQUENCE [LARGE SCALE GENOMIC DNA]</scope>
    <source>
        <strain evidence="2 3">JCM 15906</strain>
    </source>
</reference>
<proteinExistence type="predicted"/>
<feature type="transmembrane region" description="Helical" evidence="1">
    <location>
        <begin position="6"/>
        <end position="28"/>
    </location>
</feature>
<comment type="caution">
    <text evidence="2">The sequence shown here is derived from an EMBL/GenBank/DDBJ whole genome shotgun (WGS) entry which is preliminary data.</text>
</comment>
<protein>
    <submittedName>
        <fullName evidence="2">Uncharacterized protein</fullName>
    </submittedName>
</protein>
<name>T1DTQ1_9PORP</name>
<dbReference type="AlphaFoldDB" id="T1DTQ1"/>
<keyword evidence="1" id="KW-1133">Transmembrane helix</keyword>
<accession>T1DTQ1</accession>
<evidence type="ECO:0000313" key="3">
    <source>
        <dbReference type="Proteomes" id="UP000018031"/>
    </source>
</evidence>
<evidence type="ECO:0000256" key="1">
    <source>
        <dbReference type="SAM" id="Phobius"/>
    </source>
</evidence>
<gene>
    <name evidence="2" type="ORF">PORCRE_1650</name>
</gene>
<keyword evidence="1" id="KW-0812">Transmembrane</keyword>